<dbReference type="EMBL" id="JBEDUW010000004">
    <property type="protein sequence ID" value="KAK9931039.1"/>
    <property type="molecule type" value="Genomic_DNA"/>
</dbReference>
<dbReference type="Gene3D" id="3.30.10.10">
    <property type="entry name" value="Trypsin Inhibitor V, subunit A"/>
    <property type="match status" value="1"/>
</dbReference>
<keyword evidence="5" id="KW-1185">Reference proteome</keyword>
<dbReference type="PANTHER" id="PTHR33091:SF94">
    <property type="entry name" value="PROTEASE INHIBITOR PROTEIN"/>
    <property type="match status" value="1"/>
</dbReference>
<evidence type="ECO:0000313" key="4">
    <source>
        <dbReference type="EMBL" id="KAK9931039.1"/>
    </source>
</evidence>
<comment type="caution">
    <text evidence="4">The sequence shown here is derived from an EMBL/GenBank/DDBJ whole genome shotgun (WGS) entry which is preliminary data.</text>
</comment>
<accession>A0AAW1X3K8</accession>
<reference evidence="4 5" key="1">
    <citation type="journal article" date="2023" name="G3 (Bethesda)">
        <title>A chromosome-length genome assembly and annotation of blackberry (Rubus argutus, cv. 'Hillquist').</title>
        <authorList>
            <person name="Bruna T."/>
            <person name="Aryal R."/>
            <person name="Dudchenko O."/>
            <person name="Sargent D.J."/>
            <person name="Mead D."/>
            <person name="Buti M."/>
            <person name="Cavallini A."/>
            <person name="Hytonen T."/>
            <person name="Andres J."/>
            <person name="Pham M."/>
            <person name="Weisz D."/>
            <person name="Mascagni F."/>
            <person name="Usai G."/>
            <person name="Natali L."/>
            <person name="Bassil N."/>
            <person name="Fernandez G.E."/>
            <person name="Lomsadze A."/>
            <person name="Armour M."/>
            <person name="Olukolu B."/>
            <person name="Poorten T."/>
            <person name="Britton C."/>
            <person name="Davik J."/>
            <person name="Ashrafi H."/>
            <person name="Aiden E.L."/>
            <person name="Borodovsky M."/>
            <person name="Worthington M."/>
        </authorList>
    </citation>
    <scope>NUCLEOTIDE SEQUENCE [LARGE SCALE GENOMIC DNA]</scope>
    <source>
        <strain evidence="4">PI 553951</strain>
    </source>
</reference>
<dbReference type="PROSITE" id="PS00285">
    <property type="entry name" value="POTATO_INHIBITOR"/>
    <property type="match status" value="1"/>
</dbReference>
<dbReference type="GO" id="GO:0009611">
    <property type="term" value="P:response to wounding"/>
    <property type="evidence" value="ECO:0007669"/>
    <property type="project" value="InterPro"/>
</dbReference>
<comment type="similarity">
    <text evidence="1">Belongs to the protease inhibitor I13 (potato type I serine protease inhibitor) family.</text>
</comment>
<keyword evidence="2" id="KW-0646">Protease inhibitor</keyword>
<evidence type="ECO:0000256" key="2">
    <source>
        <dbReference type="ARBA" id="ARBA00022690"/>
    </source>
</evidence>
<dbReference type="PANTHER" id="PTHR33091">
    <property type="entry name" value="PROTEIN, PUTATIVE, EXPRESSED-RELATED"/>
    <property type="match status" value="1"/>
</dbReference>
<evidence type="ECO:0000256" key="1">
    <source>
        <dbReference type="ARBA" id="ARBA00008210"/>
    </source>
</evidence>
<name>A0AAW1X3K8_RUBAR</name>
<evidence type="ECO:0000313" key="5">
    <source>
        <dbReference type="Proteomes" id="UP001457282"/>
    </source>
</evidence>
<dbReference type="InterPro" id="IPR036354">
    <property type="entry name" value="Prot_inh_pot1_sf"/>
</dbReference>
<dbReference type="InterPro" id="IPR000864">
    <property type="entry name" value="Prot_inh_pot1"/>
</dbReference>
<evidence type="ECO:0000256" key="3">
    <source>
        <dbReference type="ARBA" id="ARBA00022900"/>
    </source>
</evidence>
<sequence>MLMGFGWEIDMVDWLGGGGVLGLIRVVGEEVGRDGSVGFGSVQIRTSAEESFGAGKGSWPELVGKHGEVAKGTIERENPNVTARIVIEGEMYVITNYDCFRVWVWVDKDDGTVVRTPIIG</sequence>
<proteinExistence type="inferred from homology"/>
<dbReference type="Pfam" id="PF00280">
    <property type="entry name" value="potato_inhibit"/>
    <property type="match status" value="1"/>
</dbReference>
<gene>
    <name evidence="4" type="ORF">M0R45_018335</name>
</gene>
<organism evidence="4 5">
    <name type="scientific">Rubus argutus</name>
    <name type="common">Southern blackberry</name>
    <dbReference type="NCBI Taxonomy" id="59490"/>
    <lineage>
        <taxon>Eukaryota</taxon>
        <taxon>Viridiplantae</taxon>
        <taxon>Streptophyta</taxon>
        <taxon>Embryophyta</taxon>
        <taxon>Tracheophyta</taxon>
        <taxon>Spermatophyta</taxon>
        <taxon>Magnoliopsida</taxon>
        <taxon>eudicotyledons</taxon>
        <taxon>Gunneridae</taxon>
        <taxon>Pentapetalae</taxon>
        <taxon>rosids</taxon>
        <taxon>fabids</taxon>
        <taxon>Rosales</taxon>
        <taxon>Rosaceae</taxon>
        <taxon>Rosoideae</taxon>
        <taxon>Rosoideae incertae sedis</taxon>
        <taxon>Rubus</taxon>
    </lineage>
</organism>
<dbReference type="SUPFAM" id="SSF54654">
    <property type="entry name" value="CI-2 family of serine protease inhibitors"/>
    <property type="match status" value="1"/>
</dbReference>
<keyword evidence="3" id="KW-0722">Serine protease inhibitor</keyword>
<protein>
    <submittedName>
        <fullName evidence="4">Uncharacterized protein</fullName>
    </submittedName>
</protein>
<dbReference type="AlphaFoldDB" id="A0AAW1X3K8"/>
<dbReference type="GO" id="GO:0004867">
    <property type="term" value="F:serine-type endopeptidase inhibitor activity"/>
    <property type="evidence" value="ECO:0007669"/>
    <property type="project" value="UniProtKB-KW"/>
</dbReference>
<dbReference type="Proteomes" id="UP001457282">
    <property type="component" value="Unassembled WGS sequence"/>
</dbReference>